<dbReference type="InterPro" id="IPR002347">
    <property type="entry name" value="SDR_fam"/>
</dbReference>
<evidence type="ECO:0000313" key="3">
    <source>
        <dbReference type="Proteomes" id="UP000026714"/>
    </source>
</evidence>
<reference evidence="2 3" key="1">
    <citation type="journal article" date="2014" name="FEMS Microbiol. Ecol.">
        <title>Sphaerotilus natans encrusted with nanoball-shaped Fe(III) oxide minerals formed by nitrate-reducing mixotrophic Fe(II) oxidation.</title>
        <authorList>
            <person name="Park S."/>
            <person name="Kim D.H."/>
            <person name="Lee J.H."/>
            <person name="Hur H.G."/>
        </authorList>
    </citation>
    <scope>NUCLEOTIDE SEQUENCE [LARGE SCALE GENOMIC DNA]</scope>
    <source>
        <strain evidence="2 3">DSM 6575</strain>
    </source>
</reference>
<dbReference type="PANTHER" id="PTHR42879:SF6">
    <property type="entry name" value="NADPH-DEPENDENT REDUCTASE BACG"/>
    <property type="match status" value="1"/>
</dbReference>
<dbReference type="SUPFAM" id="SSF51735">
    <property type="entry name" value="NAD(P)-binding Rossmann-fold domains"/>
    <property type="match status" value="1"/>
</dbReference>
<accession>A0A059KSB8</accession>
<organism evidence="2 3">
    <name type="scientific">Sphaerotilus natans subsp. natans DSM 6575</name>
    <dbReference type="NCBI Taxonomy" id="1286631"/>
    <lineage>
        <taxon>Bacteria</taxon>
        <taxon>Pseudomonadati</taxon>
        <taxon>Pseudomonadota</taxon>
        <taxon>Betaproteobacteria</taxon>
        <taxon>Burkholderiales</taxon>
        <taxon>Sphaerotilaceae</taxon>
        <taxon>Sphaerotilus</taxon>
    </lineage>
</organism>
<dbReference type="InterPro" id="IPR050259">
    <property type="entry name" value="SDR"/>
</dbReference>
<proteinExistence type="inferred from homology"/>
<dbReference type="RefSeq" id="WP_037476982.1">
    <property type="nucleotide sequence ID" value="NZ_AZRA01000002.1"/>
</dbReference>
<evidence type="ECO:0000313" key="2">
    <source>
        <dbReference type="EMBL" id="KDB54336.1"/>
    </source>
</evidence>
<dbReference type="PANTHER" id="PTHR42879">
    <property type="entry name" value="3-OXOACYL-(ACYL-CARRIER-PROTEIN) REDUCTASE"/>
    <property type="match status" value="1"/>
</dbReference>
<dbReference type="Gene3D" id="3.40.50.720">
    <property type="entry name" value="NAD(P)-binding Rossmann-like Domain"/>
    <property type="match status" value="1"/>
</dbReference>
<evidence type="ECO:0000256" key="1">
    <source>
        <dbReference type="ARBA" id="ARBA00006484"/>
    </source>
</evidence>
<dbReference type="InterPro" id="IPR036291">
    <property type="entry name" value="NAD(P)-bd_dom_sf"/>
</dbReference>
<dbReference type="STRING" id="34103.SAMN05421778_106186"/>
<protein>
    <submittedName>
        <fullName evidence="2">3-oxoacyl-ACP reductase</fullName>
    </submittedName>
</protein>
<keyword evidence="3" id="KW-1185">Reference proteome</keyword>
<dbReference type="eggNOG" id="COG1028">
    <property type="taxonomic scope" value="Bacteria"/>
</dbReference>
<gene>
    <name evidence="2" type="ORF">X805_00660</name>
</gene>
<name>A0A059KSB8_9BURK</name>
<comment type="similarity">
    <text evidence="1">Belongs to the short-chain dehydrogenases/reductases (SDR) family.</text>
</comment>
<dbReference type="PATRIC" id="fig|1286631.3.peg.66"/>
<dbReference type="PRINTS" id="PR00081">
    <property type="entry name" value="GDHRDH"/>
</dbReference>
<dbReference type="EMBL" id="AZRA01000002">
    <property type="protein sequence ID" value="KDB54336.1"/>
    <property type="molecule type" value="Genomic_DNA"/>
</dbReference>
<comment type="caution">
    <text evidence="2">The sequence shown here is derived from an EMBL/GenBank/DDBJ whole genome shotgun (WGS) entry which is preliminary data.</text>
</comment>
<dbReference type="AlphaFoldDB" id="A0A059KSB8"/>
<dbReference type="Proteomes" id="UP000026714">
    <property type="component" value="Unassembled WGS sequence"/>
</dbReference>
<sequence length="261" mass="26304">MDYGISGRTALVLGAGGGLGSAVCEALAREGVRVVAAGRSAGPLQATLARLQAIGASATTRVWDLGDLDAVAGHLAAIEAEAGPIDILFNNTGGPPPTPASHFDAAQLETQFRAMVASVMAITAGVLPGMRARGWGRIITSTSSGTVAPIPNLALSNALRMALVGWSKTLAREVAAEGVTVNIVIPGRIATPRLTVLDGAKAQREGRTLAEVEAASRATIPAGRTGTPAEFAHAVAFLASAGASYITGSQLRVDGGLIASH</sequence>
<dbReference type="Pfam" id="PF13561">
    <property type="entry name" value="adh_short_C2"/>
    <property type="match status" value="1"/>
</dbReference>